<dbReference type="Pfam" id="PF00015">
    <property type="entry name" value="MCPsignal"/>
    <property type="match status" value="1"/>
</dbReference>
<dbReference type="PANTHER" id="PTHR32089">
    <property type="entry name" value="METHYL-ACCEPTING CHEMOTAXIS PROTEIN MCPB"/>
    <property type="match status" value="1"/>
</dbReference>
<evidence type="ECO:0000256" key="2">
    <source>
        <dbReference type="ARBA" id="ARBA00029447"/>
    </source>
</evidence>
<comment type="similarity">
    <text evidence="2">Belongs to the methyl-accepting chemotaxis (MCP) protein family.</text>
</comment>
<comment type="caution">
    <text evidence="5">The sequence shown here is derived from an EMBL/GenBank/DDBJ whole genome shotgun (WGS) entry which is preliminary data.</text>
</comment>
<keyword evidence="1 3" id="KW-0807">Transducer</keyword>
<dbReference type="SMART" id="SM00283">
    <property type="entry name" value="MA"/>
    <property type="match status" value="1"/>
</dbReference>
<organism evidence="5 6">
    <name type="scientific">Kineococcus endophyticus</name>
    <dbReference type="NCBI Taxonomy" id="1181883"/>
    <lineage>
        <taxon>Bacteria</taxon>
        <taxon>Bacillati</taxon>
        <taxon>Actinomycetota</taxon>
        <taxon>Actinomycetes</taxon>
        <taxon>Kineosporiales</taxon>
        <taxon>Kineosporiaceae</taxon>
        <taxon>Kineococcus</taxon>
    </lineage>
</organism>
<dbReference type="PANTHER" id="PTHR32089:SF112">
    <property type="entry name" value="LYSOZYME-LIKE PROTEIN-RELATED"/>
    <property type="match status" value="1"/>
</dbReference>
<protein>
    <submittedName>
        <fullName evidence="5">Methyl-accepting chemotaxis protein</fullName>
    </submittedName>
</protein>
<dbReference type="SUPFAM" id="SSF58104">
    <property type="entry name" value="Methyl-accepting chemotaxis protein (MCP) signaling domain"/>
    <property type="match status" value="1"/>
</dbReference>
<dbReference type="InterPro" id="IPR009875">
    <property type="entry name" value="PilZ_domain"/>
</dbReference>
<evidence type="ECO:0000313" key="5">
    <source>
        <dbReference type="EMBL" id="MEW9265952.1"/>
    </source>
</evidence>
<dbReference type="InterPro" id="IPR004089">
    <property type="entry name" value="MCPsignal_dom"/>
</dbReference>
<keyword evidence="6" id="KW-1185">Reference proteome</keyword>
<gene>
    <name evidence="5" type="ORF">AB1207_14445</name>
</gene>
<dbReference type="Gene3D" id="1.10.287.950">
    <property type="entry name" value="Methyl-accepting chemotaxis protein"/>
    <property type="match status" value="1"/>
</dbReference>
<dbReference type="Proteomes" id="UP001555826">
    <property type="component" value="Unassembled WGS sequence"/>
</dbReference>
<dbReference type="SUPFAM" id="SSF141371">
    <property type="entry name" value="PilZ domain-like"/>
    <property type="match status" value="1"/>
</dbReference>
<dbReference type="EMBL" id="JBFNQN010000009">
    <property type="protein sequence ID" value="MEW9265952.1"/>
    <property type="molecule type" value="Genomic_DNA"/>
</dbReference>
<dbReference type="Gene3D" id="2.40.10.220">
    <property type="entry name" value="predicted glycosyltransferase like domains"/>
    <property type="match status" value="1"/>
</dbReference>
<name>A0ABV3P8W7_9ACTN</name>
<dbReference type="PROSITE" id="PS50111">
    <property type="entry name" value="CHEMOTAXIS_TRANSDUC_2"/>
    <property type="match status" value="1"/>
</dbReference>
<accession>A0ABV3P8W7</accession>
<dbReference type="InterPro" id="IPR004090">
    <property type="entry name" value="Chemotax_Me-accpt_rcpt"/>
</dbReference>
<dbReference type="RefSeq" id="WP_367639077.1">
    <property type="nucleotide sequence ID" value="NZ_JBFNQN010000009.1"/>
</dbReference>
<evidence type="ECO:0000259" key="4">
    <source>
        <dbReference type="PROSITE" id="PS50111"/>
    </source>
</evidence>
<evidence type="ECO:0000313" key="6">
    <source>
        <dbReference type="Proteomes" id="UP001555826"/>
    </source>
</evidence>
<feature type="domain" description="Methyl-accepting transducer" evidence="4">
    <location>
        <begin position="136"/>
        <end position="280"/>
    </location>
</feature>
<dbReference type="Pfam" id="PF07238">
    <property type="entry name" value="PilZ"/>
    <property type="match status" value="1"/>
</dbReference>
<sequence length="437" mass="44382">MTSQETPTTSPSPAPAVLRPFLAVAGGHGPGGRAVAALAPAAVLTGGHLLTDGGGSTALAAAAGLTVLPATCALAWSAVRAERAEVALRAAHAELTATATQAEEAATDRLEEQVRGAFVQLQFTERQSRVRAQGVVDDSSSAIVERLAEVEGQVASVQSSTDVIDDKALAATTATREILERAAQADRDVAALEDSLRSVGSMATVIAEVAGQTKLLALNATIEAARAGAAGDGFRVVAGEVKDLAATTAGSTHEITETVAAVQANAHAVLRSLRAVQDRIAGIDEAAEGLRSVADTQRGALVALQGSVAAAVEGARSMSDLAATMERRRVDRFPCRQAVVLRVDGRDNPATVLDLGLGGARVATQTPQRIGVGTRVVVHWPDGGRTLDLAGAVARATGSAGAWELGVVFDTTSSAAPPALVAVVDRLRSAIPAAPAR</sequence>
<reference evidence="5 6" key="1">
    <citation type="submission" date="2024-07" db="EMBL/GenBank/DDBJ databases">
        <authorList>
            <person name="Thanompreechachai J."/>
            <person name="Duangmal K."/>
        </authorList>
    </citation>
    <scope>NUCLEOTIDE SEQUENCE [LARGE SCALE GENOMIC DNA]</scope>
    <source>
        <strain evidence="5 6">KCTC 19886</strain>
    </source>
</reference>
<evidence type="ECO:0000256" key="3">
    <source>
        <dbReference type="PROSITE-ProRule" id="PRU00284"/>
    </source>
</evidence>
<dbReference type="PRINTS" id="PR00260">
    <property type="entry name" value="CHEMTRNSDUCR"/>
</dbReference>
<evidence type="ECO:0000256" key="1">
    <source>
        <dbReference type="ARBA" id="ARBA00023224"/>
    </source>
</evidence>
<proteinExistence type="inferred from homology"/>